<evidence type="ECO:0000256" key="2">
    <source>
        <dbReference type="ARBA" id="ARBA00022692"/>
    </source>
</evidence>
<dbReference type="OrthoDB" id="3358017at2759"/>
<evidence type="ECO:0000256" key="4">
    <source>
        <dbReference type="ARBA" id="ARBA00023136"/>
    </source>
</evidence>
<feature type="transmembrane region" description="Helical" evidence="5">
    <location>
        <begin position="236"/>
        <end position="256"/>
    </location>
</feature>
<sequence length="286" mass="32103">MAAADTTDDSNGIYPYKPNSTVCIAAAILFGSNAFFHVFQMIRKTTWFYTPLVVGSFMMTLGYVLRYFSAKTPSSLMLYIGQSLLIILPPSLYAATIYMIYGRIAVFVNAPDASIIRPTRVTKIFVIGDAISFWLQAGGGGMMAQESMANMGKYIMLGGLFAQLMFFGFFLIVSLIFWKRMRSSPARHTTPSYGKRTWMALLKLLFAAAALIIFRCGFRIIESNQGHTGYLASHELYIYLFDAAPMFIVQAMFNFIHAGDVFPRRFTMEKLADNDSEAHIGLRDRT</sequence>
<dbReference type="InterPro" id="IPR007568">
    <property type="entry name" value="RTA1"/>
</dbReference>
<evidence type="ECO:0000313" key="8">
    <source>
        <dbReference type="Proteomes" id="UP000235786"/>
    </source>
</evidence>
<feature type="transmembrane region" description="Helical" evidence="5">
    <location>
        <begin position="77"/>
        <end position="101"/>
    </location>
</feature>
<reference evidence="6 8" key="1">
    <citation type="submission" date="2016-04" db="EMBL/GenBank/DDBJ databases">
        <title>A degradative enzymes factory behind the ericoid mycorrhizal symbiosis.</title>
        <authorList>
            <consortium name="DOE Joint Genome Institute"/>
            <person name="Martino E."/>
            <person name="Morin E."/>
            <person name="Grelet G."/>
            <person name="Kuo A."/>
            <person name="Kohler A."/>
            <person name="Daghino S."/>
            <person name="Barry K."/>
            <person name="Choi C."/>
            <person name="Cichocki N."/>
            <person name="Clum A."/>
            <person name="Copeland A."/>
            <person name="Hainaut M."/>
            <person name="Haridas S."/>
            <person name="Labutti K."/>
            <person name="Lindquist E."/>
            <person name="Lipzen A."/>
            <person name="Khouja H.-R."/>
            <person name="Murat C."/>
            <person name="Ohm R."/>
            <person name="Olson A."/>
            <person name="Spatafora J."/>
            <person name="Veneault-Fourrey C."/>
            <person name="Henrissat B."/>
            <person name="Grigoriev I."/>
            <person name="Martin F."/>
            <person name="Perotto S."/>
        </authorList>
    </citation>
    <scope>NUCLEOTIDE SEQUENCE [LARGE SCALE GENOMIC DNA]</scope>
    <source>
        <strain evidence="6 8">F</strain>
    </source>
</reference>
<proteinExistence type="predicted"/>
<keyword evidence="2 5" id="KW-0812">Transmembrane</keyword>
<dbReference type="AlphaFoldDB" id="A0A2J6QRA1"/>
<organism evidence="6 8">
    <name type="scientific">Hyaloscypha variabilis (strain UAMH 11265 / GT02V1 / F)</name>
    <name type="common">Meliniomyces variabilis</name>
    <dbReference type="NCBI Taxonomy" id="1149755"/>
    <lineage>
        <taxon>Eukaryota</taxon>
        <taxon>Fungi</taxon>
        <taxon>Dikarya</taxon>
        <taxon>Ascomycota</taxon>
        <taxon>Pezizomycotina</taxon>
        <taxon>Leotiomycetes</taxon>
        <taxon>Helotiales</taxon>
        <taxon>Hyaloscyphaceae</taxon>
        <taxon>Hyaloscypha</taxon>
        <taxon>Hyaloscypha variabilis</taxon>
    </lineage>
</organism>
<dbReference type="Pfam" id="PF04479">
    <property type="entry name" value="RTA1"/>
    <property type="match status" value="1"/>
</dbReference>
<gene>
    <name evidence="7" type="ORF">L207DRAFT_641461</name>
    <name evidence="6" type="ORF">L207DRAFT_642875</name>
</gene>
<dbReference type="STRING" id="1149755.A0A2J6QRA1"/>
<dbReference type="PANTHER" id="PTHR31465">
    <property type="entry name" value="PROTEIN RTA1-RELATED"/>
    <property type="match status" value="1"/>
</dbReference>
<evidence type="ECO:0000256" key="5">
    <source>
        <dbReference type="SAM" id="Phobius"/>
    </source>
</evidence>
<name>A0A2J6QRA1_HYAVF</name>
<evidence type="ECO:0000313" key="7">
    <source>
        <dbReference type="EMBL" id="PMD30503.1"/>
    </source>
</evidence>
<feature type="transmembrane region" description="Helical" evidence="5">
    <location>
        <begin position="46"/>
        <end position="65"/>
    </location>
</feature>
<keyword evidence="3 5" id="KW-1133">Transmembrane helix</keyword>
<comment type="subcellular location">
    <subcellularLocation>
        <location evidence="1">Membrane</location>
        <topology evidence="1">Multi-pass membrane protein</topology>
    </subcellularLocation>
</comment>
<dbReference type="EMBL" id="KZ613966">
    <property type="protein sequence ID" value="PMD30503.1"/>
    <property type="molecule type" value="Genomic_DNA"/>
</dbReference>
<evidence type="ECO:0000313" key="6">
    <source>
        <dbReference type="EMBL" id="PMD28784.1"/>
    </source>
</evidence>
<dbReference type="PANTHER" id="PTHR31465:SF33">
    <property type="entry name" value="DOMAIN PROTEIN, PUTATIVE (AFU_ORTHOLOGUE AFUA_5G01310)-RELATED"/>
    <property type="match status" value="1"/>
</dbReference>
<feature type="transmembrane region" description="Helical" evidence="5">
    <location>
        <begin position="198"/>
        <end position="221"/>
    </location>
</feature>
<feature type="transmembrane region" description="Helical" evidence="5">
    <location>
        <begin position="121"/>
        <end position="142"/>
    </location>
</feature>
<feature type="transmembrane region" description="Helical" evidence="5">
    <location>
        <begin position="19"/>
        <end position="39"/>
    </location>
</feature>
<dbReference type="Proteomes" id="UP000235786">
    <property type="component" value="Unassembled WGS sequence"/>
</dbReference>
<keyword evidence="4 5" id="KW-0472">Membrane</keyword>
<feature type="transmembrane region" description="Helical" evidence="5">
    <location>
        <begin position="154"/>
        <end position="178"/>
    </location>
</feature>
<dbReference type="GO" id="GO:0016020">
    <property type="term" value="C:membrane"/>
    <property type="evidence" value="ECO:0007669"/>
    <property type="project" value="UniProtKB-SubCell"/>
</dbReference>
<dbReference type="EMBL" id="KZ613989">
    <property type="protein sequence ID" value="PMD28784.1"/>
    <property type="molecule type" value="Genomic_DNA"/>
</dbReference>
<protein>
    <submittedName>
        <fullName evidence="6">RTA1-domain-containing protein</fullName>
    </submittedName>
</protein>
<evidence type="ECO:0000256" key="3">
    <source>
        <dbReference type="ARBA" id="ARBA00022989"/>
    </source>
</evidence>
<keyword evidence="8" id="KW-1185">Reference proteome</keyword>
<evidence type="ECO:0000256" key="1">
    <source>
        <dbReference type="ARBA" id="ARBA00004141"/>
    </source>
</evidence>
<accession>A0A2J6QRA1</accession>